<dbReference type="Proteomes" id="UP001492380">
    <property type="component" value="Unassembled WGS sequence"/>
</dbReference>
<proteinExistence type="predicted"/>
<comment type="caution">
    <text evidence="1">The sequence shown here is derived from an EMBL/GenBank/DDBJ whole genome shotgun (WGS) entry which is preliminary data.</text>
</comment>
<protein>
    <submittedName>
        <fullName evidence="1">Uncharacterized protein</fullName>
    </submittedName>
</protein>
<dbReference type="EMBL" id="JBBWRZ010000001">
    <property type="protein sequence ID" value="KAK8246671.1"/>
    <property type="molecule type" value="Genomic_DNA"/>
</dbReference>
<evidence type="ECO:0000313" key="2">
    <source>
        <dbReference type="Proteomes" id="UP001492380"/>
    </source>
</evidence>
<evidence type="ECO:0000313" key="1">
    <source>
        <dbReference type="EMBL" id="KAK8246671.1"/>
    </source>
</evidence>
<accession>A0ABR1Z302</accession>
<keyword evidence="2" id="KW-1185">Reference proteome</keyword>
<sequence>MLHFCRLPCNFEDPAPRLSSKILTSELPMSERRHSEVDLAPNPTGCMINESAPCLRFAATFHKAQCHAGGRMTSHLSCCCFFDPAPDFPALSGSTFPWTAAEVAGDCPFWLSGRWKVVLSHCSSFCFCPFLAPGDKETDRGLRTRVSAFCDHRTILSRSPNQDTIPKTKPCNGWRENAPRRRLLIGWNGDDAWLRWCPEHHHGGQRNSARNLEDESK</sequence>
<name>A0ABR1Z302_9PEZI</name>
<organism evidence="1 2">
    <name type="scientific">Phyllosticta capitalensis</name>
    <dbReference type="NCBI Taxonomy" id="121624"/>
    <lineage>
        <taxon>Eukaryota</taxon>
        <taxon>Fungi</taxon>
        <taxon>Dikarya</taxon>
        <taxon>Ascomycota</taxon>
        <taxon>Pezizomycotina</taxon>
        <taxon>Dothideomycetes</taxon>
        <taxon>Dothideomycetes incertae sedis</taxon>
        <taxon>Botryosphaeriales</taxon>
        <taxon>Phyllostictaceae</taxon>
        <taxon>Phyllosticta</taxon>
    </lineage>
</organism>
<gene>
    <name evidence="1" type="ORF">HDK90DRAFT_17201</name>
</gene>
<reference evidence="1 2" key="1">
    <citation type="submission" date="2024-04" db="EMBL/GenBank/DDBJ databases">
        <title>Phyllosticta paracitricarpa is synonymous to the EU quarantine fungus P. citricarpa based on phylogenomic analyses.</title>
        <authorList>
            <consortium name="Lawrence Berkeley National Laboratory"/>
            <person name="Van Ingen-Buijs V.A."/>
            <person name="Van Westerhoven A.C."/>
            <person name="Haridas S."/>
            <person name="Skiadas P."/>
            <person name="Martin F."/>
            <person name="Groenewald J.Z."/>
            <person name="Crous P.W."/>
            <person name="Seidl M.F."/>
        </authorList>
    </citation>
    <scope>NUCLEOTIDE SEQUENCE [LARGE SCALE GENOMIC DNA]</scope>
    <source>
        <strain evidence="1 2">CBS 123374</strain>
    </source>
</reference>